<dbReference type="PANTHER" id="PTHR22981:SF7">
    <property type="entry name" value="3-HYDROXYISOBUTYRATE DEHYDROGENASE, MITOCHONDRIAL"/>
    <property type="match status" value="1"/>
</dbReference>
<dbReference type="GO" id="GO:0050661">
    <property type="term" value="F:NADP binding"/>
    <property type="evidence" value="ECO:0007669"/>
    <property type="project" value="InterPro"/>
</dbReference>
<keyword evidence="8" id="KW-1185">Reference proteome</keyword>
<feature type="domain" description="3-hydroxyisobutyrate dehydrogenase-like NAD-binding" evidence="6">
    <location>
        <begin position="172"/>
        <end position="291"/>
    </location>
</feature>
<gene>
    <name evidence="7" type="primary">hgd_3</name>
    <name evidence="7" type="ORF">DSM104329_01928</name>
</gene>
<dbReference type="Proteomes" id="UP001162834">
    <property type="component" value="Chromosome"/>
</dbReference>
<dbReference type="Gene3D" id="1.10.1040.10">
    <property type="entry name" value="N-(1-d-carboxylethyl)-l-norvaline Dehydrogenase, domain 2"/>
    <property type="match status" value="1"/>
</dbReference>
<dbReference type="InterPro" id="IPR015815">
    <property type="entry name" value="HIBADH-related"/>
</dbReference>
<dbReference type="RefSeq" id="WP_259315219.1">
    <property type="nucleotide sequence ID" value="NZ_CP087164.1"/>
</dbReference>
<protein>
    <submittedName>
        <fullName evidence="7">2-(Hydroxymethyl)glutarate dehydrogenase</fullName>
        <ecNumber evidence="7">1.1.1.291</ecNumber>
    </submittedName>
</protein>
<dbReference type="EMBL" id="CP087164">
    <property type="protein sequence ID" value="UGS35535.1"/>
    <property type="molecule type" value="Genomic_DNA"/>
</dbReference>
<dbReference type="GO" id="GO:0051287">
    <property type="term" value="F:NAD binding"/>
    <property type="evidence" value="ECO:0007669"/>
    <property type="project" value="InterPro"/>
</dbReference>
<dbReference type="InterPro" id="IPR006115">
    <property type="entry name" value="6PGDH_NADP-bd"/>
</dbReference>
<evidence type="ECO:0000313" key="7">
    <source>
        <dbReference type="EMBL" id="UGS35535.1"/>
    </source>
</evidence>
<dbReference type="InterPro" id="IPR029154">
    <property type="entry name" value="HIBADH-like_NADP-bd"/>
</dbReference>
<evidence type="ECO:0000313" key="8">
    <source>
        <dbReference type="Proteomes" id="UP001162834"/>
    </source>
</evidence>
<evidence type="ECO:0000256" key="1">
    <source>
        <dbReference type="ARBA" id="ARBA00009080"/>
    </source>
</evidence>
<keyword evidence="2 7" id="KW-0560">Oxidoreductase</keyword>
<evidence type="ECO:0000256" key="4">
    <source>
        <dbReference type="PIRSR" id="PIRSR000103-1"/>
    </source>
</evidence>
<dbReference type="Gene3D" id="3.40.50.720">
    <property type="entry name" value="NAD(P)-binding Rossmann-like Domain"/>
    <property type="match status" value="1"/>
</dbReference>
<evidence type="ECO:0000256" key="2">
    <source>
        <dbReference type="ARBA" id="ARBA00023002"/>
    </source>
</evidence>
<dbReference type="Pfam" id="PF14833">
    <property type="entry name" value="NAD_binding_11"/>
    <property type="match status" value="1"/>
</dbReference>
<dbReference type="Pfam" id="PF03446">
    <property type="entry name" value="NAD_binding_2"/>
    <property type="match status" value="1"/>
</dbReference>
<dbReference type="GO" id="GO:0016054">
    <property type="term" value="P:organic acid catabolic process"/>
    <property type="evidence" value="ECO:0007669"/>
    <property type="project" value="UniProtKB-ARBA"/>
</dbReference>
<dbReference type="InterPro" id="IPR008927">
    <property type="entry name" value="6-PGluconate_DH-like_C_sf"/>
</dbReference>
<sequence length="300" mass="30378">MRAPLAPSASVAFVGLGRMGFPMAGHLAAAGFAVRGFDVSADARERLAALDGAAAFATASEAADGADAIILMVPDSGVVESVLVGGGLLEALPRDALVIDMSSSEPLRTRALAERAAGLGVELVDAPVSGGVAGAQAATLTIMAGGPGETVAACRPLFEVVGATVVHAGPVGAGHALKSLNNLLSATTFLATCEALEIGRGFGLDPQTMLDAINVSTGRSLATERKWPDQVLTERYASGFALALMAKDMRIAIGLARQLGAEHALGAEALSVWERAQRALPADADQTEVGRWVRAESGGG</sequence>
<dbReference type="InterPro" id="IPR002204">
    <property type="entry name" value="3-OH-isobutyrate_DH-rel_CS"/>
</dbReference>
<dbReference type="PIRSF" id="PIRSF000103">
    <property type="entry name" value="HIBADH"/>
    <property type="match status" value="1"/>
</dbReference>
<proteinExistence type="inferred from homology"/>
<dbReference type="AlphaFoldDB" id="A0A9E7BZM3"/>
<dbReference type="PROSITE" id="PS00895">
    <property type="entry name" value="3_HYDROXYISOBUT_DH"/>
    <property type="match status" value="1"/>
</dbReference>
<evidence type="ECO:0000256" key="3">
    <source>
        <dbReference type="ARBA" id="ARBA00023027"/>
    </source>
</evidence>
<comment type="similarity">
    <text evidence="1">Belongs to the HIBADH-related family.</text>
</comment>
<organism evidence="7 8">
    <name type="scientific">Capillimicrobium parvum</name>
    <dbReference type="NCBI Taxonomy" id="2884022"/>
    <lineage>
        <taxon>Bacteria</taxon>
        <taxon>Bacillati</taxon>
        <taxon>Actinomycetota</taxon>
        <taxon>Thermoleophilia</taxon>
        <taxon>Solirubrobacterales</taxon>
        <taxon>Capillimicrobiaceae</taxon>
        <taxon>Capillimicrobium</taxon>
    </lineage>
</organism>
<dbReference type="SUPFAM" id="SSF51735">
    <property type="entry name" value="NAD(P)-binding Rossmann-fold domains"/>
    <property type="match status" value="1"/>
</dbReference>
<name>A0A9E7BZM3_9ACTN</name>
<dbReference type="KEGG" id="sbae:DSM104329_01928"/>
<evidence type="ECO:0000259" key="5">
    <source>
        <dbReference type="Pfam" id="PF03446"/>
    </source>
</evidence>
<feature type="domain" description="6-phosphogluconate dehydrogenase NADP-binding" evidence="5">
    <location>
        <begin position="11"/>
        <end position="169"/>
    </location>
</feature>
<dbReference type="InterPro" id="IPR036291">
    <property type="entry name" value="NAD(P)-bd_dom_sf"/>
</dbReference>
<keyword evidence="3" id="KW-0520">NAD</keyword>
<feature type="active site" evidence="4">
    <location>
        <position position="178"/>
    </location>
</feature>
<reference evidence="7" key="1">
    <citation type="journal article" date="2022" name="Int. J. Syst. Evol. Microbiol.">
        <title>Pseudomonas aegrilactucae sp. nov. and Pseudomonas morbosilactucae sp. nov., pathogens causing bacterial rot of lettuce in Japan.</title>
        <authorList>
            <person name="Sawada H."/>
            <person name="Fujikawa T."/>
            <person name="Satou M."/>
        </authorList>
    </citation>
    <scope>NUCLEOTIDE SEQUENCE</scope>
    <source>
        <strain evidence="7">0166_1</strain>
    </source>
</reference>
<accession>A0A9E7BZM3</accession>
<dbReference type="PANTHER" id="PTHR22981">
    <property type="entry name" value="3-HYDROXYISOBUTYRATE DEHYDROGENASE-RELATED"/>
    <property type="match status" value="1"/>
</dbReference>
<evidence type="ECO:0000259" key="6">
    <source>
        <dbReference type="Pfam" id="PF14833"/>
    </source>
</evidence>
<dbReference type="InterPro" id="IPR013328">
    <property type="entry name" value="6PGD_dom2"/>
</dbReference>
<dbReference type="SUPFAM" id="SSF48179">
    <property type="entry name" value="6-phosphogluconate dehydrogenase C-terminal domain-like"/>
    <property type="match status" value="1"/>
</dbReference>
<dbReference type="EC" id="1.1.1.291" evidence="7"/>
<dbReference type="GO" id="GO:0043718">
    <property type="term" value="F:2-hydroxymethylglutarate dehydrogenase activity"/>
    <property type="evidence" value="ECO:0007669"/>
    <property type="project" value="UniProtKB-EC"/>
</dbReference>